<dbReference type="AlphaFoldDB" id="A0A1M5U2M5"/>
<feature type="chain" id="PRO_5012974406" description="OstA-like protein" evidence="1">
    <location>
        <begin position="20"/>
        <end position="288"/>
    </location>
</feature>
<keyword evidence="3" id="KW-1185">Reference proteome</keyword>
<dbReference type="RefSeq" id="WP_143165620.1">
    <property type="nucleotide sequence ID" value="NZ_FQXG01000003.1"/>
</dbReference>
<keyword evidence="1" id="KW-0732">Signal</keyword>
<name>A0A1M5U2M5_9GAMM</name>
<proteinExistence type="predicted"/>
<evidence type="ECO:0000313" key="2">
    <source>
        <dbReference type="EMBL" id="SHH57110.1"/>
    </source>
</evidence>
<organism evidence="2 3">
    <name type="scientific">Ferrimonas marina</name>
    <dbReference type="NCBI Taxonomy" id="299255"/>
    <lineage>
        <taxon>Bacteria</taxon>
        <taxon>Pseudomonadati</taxon>
        <taxon>Pseudomonadota</taxon>
        <taxon>Gammaproteobacteria</taxon>
        <taxon>Alteromonadales</taxon>
        <taxon>Ferrimonadaceae</taxon>
        <taxon>Ferrimonas</taxon>
    </lineage>
</organism>
<protein>
    <recommendedName>
        <fullName evidence="4">OstA-like protein</fullName>
    </recommendedName>
</protein>
<evidence type="ECO:0000313" key="3">
    <source>
        <dbReference type="Proteomes" id="UP000184268"/>
    </source>
</evidence>
<evidence type="ECO:0008006" key="4">
    <source>
        <dbReference type="Google" id="ProtNLM"/>
    </source>
</evidence>
<dbReference type="Proteomes" id="UP000184268">
    <property type="component" value="Unassembled WGS sequence"/>
</dbReference>
<dbReference type="EMBL" id="FQXG01000003">
    <property type="protein sequence ID" value="SHH57110.1"/>
    <property type="molecule type" value="Genomic_DNA"/>
</dbReference>
<reference evidence="2 3" key="1">
    <citation type="submission" date="2016-11" db="EMBL/GenBank/DDBJ databases">
        <authorList>
            <person name="Jaros S."/>
            <person name="Januszkiewicz K."/>
            <person name="Wedrychowicz H."/>
        </authorList>
    </citation>
    <scope>NUCLEOTIDE SEQUENCE [LARGE SCALE GENOMIC DNA]</scope>
    <source>
        <strain evidence="2 3">DSM 16917</strain>
    </source>
</reference>
<gene>
    <name evidence="2" type="ORF">SAMN02745129_2376</name>
</gene>
<evidence type="ECO:0000256" key="1">
    <source>
        <dbReference type="SAM" id="SignalP"/>
    </source>
</evidence>
<accession>A0A1M5U2M5</accession>
<sequence>MLKPISLTLAVLFSASSAASSIDVHGEIRIHGKTVIDAEGSLVTLDQPLVVNHSDLRCRGVIVTREMQRDYGVFTVVEDCTNPDISLIQNRTVYNDGRVVENTYRTTVIDDERTFSETFRSDSDGVEGSYSRQVEWVRYSEPHSQLVQGVESTYHRVAIASDKQCSGYYQDRGYCDESTESFVNPNASILTLLSEDTRVYEVGGQHIEGCYQVREASRGLVYSGSDWTYYSTMCPRIGVLADNNRSVDEIVSIEFVEDLDDHQPGTLSDADMIELGEVPAPEHYPWIR</sequence>
<feature type="signal peptide" evidence="1">
    <location>
        <begin position="1"/>
        <end position="19"/>
    </location>
</feature>